<evidence type="ECO:0000256" key="1">
    <source>
        <dbReference type="ARBA" id="ARBA00004751"/>
    </source>
</evidence>
<evidence type="ECO:0000256" key="5">
    <source>
        <dbReference type="SAM" id="MobiDB-lite"/>
    </source>
</evidence>
<dbReference type="InterPro" id="IPR036969">
    <property type="entry name" value="Citrate_synthase_sf"/>
</dbReference>
<feature type="region of interest" description="Disordered" evidence="5">
    <location>
        <begin position="390"/>
        <end position="409"/>
    </location>
</feature>
<dbReference type="RefSeq" id="WP_408167943.1">
    <property type="nucleotide sequence ID" value="NZ_JAQQFR010000006.1"/>
</dbReference>
<dbReference type="EMBL" id="JAQQFR010000006">
    <property type="protein sequence ID" value="MFL9878951.1"/>
    <property type="molecule type" value="Genomic_DNA"/>
</dbReference>
<dbReference type="EC" id="2.3.3.16" evidence="3"/>
<gene>
    <name evidence="7" type="ORF">PQR63_11190</name>
</gene>
<dbReference type="PANTHER" id="PTHR11739">
    <property type="entry name" value="CITRATE SYNTHASE"/>
    <property type="match status" value="1"/>
</dbReference>
<dbReference type="Pfam" id="PF12728">
    <property type="entry name" value="HTH_17"/>
    <property type="match status" value="1"/>
</dbReference>
<accession>A0ABW8Z7C7</accession>
<dbReference type="InterPro" id="IPR016143">
    <property type="entry name" value="Citrate_synth-like_sm_a-sub"/>
</dbReference>
<evidence type="ECO:0000259" key="6">
    <source>
        <dbReference type="Pfam" id="PF12728"/>
    </source>
</evidence>
<protein>
    <recommendedName>
        <fullName evidence="3">citrate synthase (unknown stereospecificity)</fullName>
        <ecNumber evidence="3">2.3.3.16</ecNumber>
    </recommendedName>
</protein>
<dbReference type="CDD" id="cd06102">
    <property type="entry name" value="citrate_synt_like_2"/>
    <property type="match status" value="1"/>
</dbReference>
<keyword evidence="8" id="KW-1185">Reference proteome</keyword>
<comment type="pathway">
    <text evidence="1">Carbohydrate metabolism; tricarboxylic acid cycle; isocitrate from oxaloacetate: step 1/2.</text>
</comment>
<comment type="similarity">
    <text evidence="2">Belongs to the citrate synthase family.</text>
</comment>
<dbReference type="Gene3D" id="1.10.580.10">
    <property type="entry name" value="Citrate Synthase, domain 1"/>
    <property type="match status" value="2"/>
</dbReference>
<evidence type="ECO:0000313" key="8">
    <source>
        <dbReference type="Proteomes" id="UP001629214"/>
    </source>
</evidence>
<proteinExistence type="inferred from homology"/>
<evidence type="ECO:0000256" key="4">
    <source>
        <dbReference type="ARBA" id="ARBA00022679"/>
    </source>
</evidence>
<reference evidence="7 8" key="1">
    <citation type="journal article" date="2024" name="Chem. Sci.">
        <title>Discovery of megapolipeptins by genome mining of a Burkholderiales bacteria collection.</title>
        <authorList>
            <person name="Paulo B.S."/>
            <person name="Recchia M.J.J."/>
            <person name="Lee S."/>
            <person name="Fergusson C.H."/>
            <person name="Romanowski S.B."/>
            <person name="Hernandez A."/>
            <person name="Krull N."/>
            <person name="Liu D.Y."/>
            <person name="Cavanagh H."/>
            <person name="Bos A."/>
            <person name="Gray C.A."/>
            <person name="Murphy B.T."/>
            <person name="Linington R.G."/>
            <person name="Eustaquio A.S."/>
        </authorList>
    </citation>
    <scope>NUCLEOTIDE SEQUENCE [LARGE SCALE GENOMIC DNA]</scope>
    <source>
        <strain evidence="7 8">RL21-008-BIB-B</strain>
    </source>
</reference>
<dbReference type="SUPFAM" id="SSF48256">
    <property type="entry name" value="Citrate synthase"/>
    <property type="match status" value="1"/>
</dbReference>
<dbReference type="Pfam" id="PF00285">
    <property type="entry name" value="Citrate_synt"/>
    <property type="match status" value="1"/>
</dbReference>
<dbReference type="Proteomes" id="UP001629214">
    <property type="component" value="Unassembled WGS sequence"/>
</dbReference>
<dbReference type="InterPro" id="IPR002020">
    <property type="entry name" value="Citrate_synthase"/>
</dbReference>
<sequence>MPTYLSSAEAAAALGVSRQTLYAYVSRGLLTAQSDNKVRESRYLEEEVKRLATQRTRGRKPKEVAKATLSWGLPVLESAITLIEDGQLYYRGHDAVTLAATKSVEDVAALLWNCSAKQAFASTEVPVHAAYTGMLKHFSERRAEDSLLPLFTIASDDAATAAWQTSPERIAEGCGVLLRLLAASLLSTRPSAAPIHEQCAKAWKLDEQGTALVRMALILCADHELNASSFTARCVASTGTSLRASAIAGLAALTGGKHGGTTARVEAMFDEIDIQAGSRNIADKMQQRLTRGEDLPGFGHHLYPDGDLRAIALLENILPQHPAWQEMTKAAHALIGHHPSVDFALVAVRRHLKLPVGAAFGLFALGRGMGWIAQALEQRATGELIRPRAAYTGPRPLSSPTNLVQRLAK</sequence>
<evidence type="ECO:0000313" key="7">
    <source>
        <dbReference type="EMBL" id="MFL9878951.1"/>
    </source>
</evidence>
<organism evidence="7 8">
    <name type="scientific">Herbaspirillum rhizosphaerae</name>
    <dbReference type="NCBI Taxonomy" id="346179"/>
    <lineage>
        <taxon>Bacteria</taxon>
        <taxon>Pseudomonadati</taxon>
        <taxon>Pseudomonadota</taxon>
        <taxon>Betaproteobacteria</taxon>
        <taxon>Burkholderiales</taxon>
        <taxon>Oxalobacteraceae</taxon>
        <taxon>Herbaspirillum</taxon>
    </lineage>
</organism>
<dbReference type="PRINTS" id="PR00143">
    <property type="entry name" value="CITRTSNTHASE"/>
</dbReference>
<dbReference type="InterPro" id="IPR041657">
    <property type="entry name" value="HTH_17"/>
</dbReference>
<comment type="caution">
    <text evidence="7">The sequence shown here is derived from an EMBL/GenBank/DDBJ whole genome shotgun (WGS) entry which is preliminary data.</text>
</comment>
<dbReference type="InterPro" id="IPR016142">
    <property type="entry name" value="Citrate_synth-like_lrg_a-sub"/>
</dbReference>
<keyword evidence="4" id="KW-0808">Transferase</keyword>
<feature type="compositionally biased region" description="Polar residues" evidence="5">
    <location>
        <begin position="398"/>
        <end position="409"/>
    </location>
</feature>
<evidence type="ECO:0000256" key="2">
    <source>
        <dbReference type="ARBA" id="ARBA00010566"/>
    </source>
</evidence>
<dbReference type="Gene3D" id="1.10.230.10">
    <property type="entry name" value="Cytochrome P450-Terp, domain 2"/>
    <property type="match status" value="1"/>
</dbReference>
<evidence type="ECO:0000256" key="3">
    <source>
        <dbReference type="ARBA" id="ARBA00012972"/>
    </source>
</evidence>
<name>A0ABW8Z7C7_9BURK</name>
<dbReference type="PANTHER" id="PTHR11739:SF4">
    <property type="entry name" value="CITRATE SYNTHASE, PEROXISOMAL"/>
    <property type="match status" value="1"/>
</dbReference>
<dbReference type="Gene3D" id="1.10.1660.10">
    <property type="match status" value="1"/>
</dbReference>
<feature type="domain" description="Helix-turn-helix" evidence="6">
    <location>
        <begin position="4"/>
        <end position="55"/>
    </location>
</feature>